<dbReference type="GO" id="GO:0005524">
    <property type="term" value="F:ATP binding"/>
    <property type="evidence" value="ECO:0007669"/>
    <property type="project" value="UniProtKB-KW"/>
</dbReference>
<evidence type="ECO:0000256" key="5">
    <source>
        <dbReference type="ARBA" id="ARBA00022598"/>
    </source>
</evidence>
<dbReference type="HOGENOM" id="CLU_061495_2_0_11"/>
<evidence type="ECO:0000259" key="12">
    <source>
        <dbReference type="Pfam" id="PF01259"/>
    </source>
</evidence>
<protein>
    <recommendedName>
        <fullName evidence="4 11">Phosphoribosylaminoimidazole-succinocarboxamide synthase</fullName>
        <ecNumber evidence="3 11">6.3.2.6</ecNumber>
    </recommendedName>
    <alternativeName>
        <fullName evidence="9 11">SAICAR synthetase</fullName>
    </alternativeName>
</protein>
<dbReference type="InterPro" id="IPR018236">
    <property type="entry name" value="SAICAR_synthetase_CS"/>
</dbReference>
<dbReference type="Pfam" id="PF01259">
    <property type="entry name" value="SAICAR_synt"/>
    <property type="match status" value="1"/>
</dbReference>
<feature type="domain" description="SAICAR synthetase/ADE2 N-terminal" evidence="12">
    <location>
        <begin position="11"/>
        <end position="235"/>
    </location>
</feature>
<dbReference type="RefSeq" id="WP_009138644.1">
    <property type="nucleotide sequence ID" value="NZ_JH815198.1"/>
</dbReference>
<comment type="catalytic activity">
    <reaction evidence="10 11">
        <text>5-amino-1-(5-phospho-D-ribosyl)imidazole-4-carboxylate + L-aspartate + ATP = (2S)-2-[5-amino-1-(5-phospho-beta-D-ribosyl)imidazole-4-carboxamido]succinate + ADP + phosphate + 2 H(+)</text>
        <dbReference type="Rhea" id="RHEA:22628"/>
        <dbReference type="ChEBI" id="CHEBI:15378"/>
        <dbReference type="ChEBI" id="CHEBI:29991"/>
        <dbReference type="ChEBI" id="CHEBI:30616"/>
        <dbReference type="ChEBI" id="CHEBI:43474"/>
        <dbReference type="ChEBI" id="CHEBI:58443"/>
        <dbReference type="ChEBI" id="CHEBI:77657"/>
        <dbReference type="ChEBI" id="CHEBI:456216"/>
        <dbReference type="EC" id="6.3.2.6"/>
    </reaction>
</comment>
<keyword evidence="14" id="KW-1185">Reference proteome</keyword>
<dbReference type="eggNOG" id="COG0152">
    <property type="taxonomic scope" value="Bacteria"/>
</dbReference>
<dbReference type="NCBIfam" id="TIGR00081">
    <property type="entry name" value="purC"/>
    <property type="match status" value="1"/>
</dbReference>
<dbReference type="PROSITE" id="PS01057">
    <property type="entry name" value="SAICAR_SYNTHETASE_1"/>
    <property type="match status" value="1"/>
</dbReference>
<evidence type="ECO:0000313" key="13">
    <source>
        <dbReference type="EMBL" id="EJZ84805.1"/>
    </source>
</evidence>
<dbReference type="GO" id="GO:0009236">
    <property type="term" value="P:cobalamin biosynthetic process"/>
    <property type="evidence" value="ECO:0007669"/>
    <property type="project" value="InterPro"/>
</dbReference>
<dbReference type="GO" id="GO:0006189">
    <property type="term" value="P:'de novo' IMP biosynthetic process"/>
    <property type="evidence" value="ECO:0007669"/>
    <property type="project" value="UniProtKB-UniRule"/>
</dbReference>
<keyword evidence="5 11" id="KW-0436">Ligase</keyword>
<comment type="pathway">
    <text evidence="1 11">Purine metabolism; IMP biosynthesis via de novo pathway; 5-amino-1-(5-phospho-D-ribosyl)imidazole-4-carboxamide from 5-amino-1-(5-phospho-D-ribosyl)imidazole-4-carboxylate: step 1/2.</text>
</comment>
<dbReference type="CDD" id="cd01415">
    <property type="entry name" value="SAICAR_synt_PurC"/>
    <property type="match status" value="1"/>
</dbReference>
<dbReference type="HAMAP" id="MF_00137">
    <property type="entry name" value="SAICAR_synth"/>
    <property type="match status" value="1"/>
</dbReference>
<dbReference type="EC" id="6.3.2.6" evidence="3 11"/>
<dbReference type="Proteomes" id="UP000006069">
    <property type="component" value="Unassembled WGS sequence"/>
</dbReference>
<dbReference type="InterPro" id="IPR050089">
    <property type="entry name" value="SAICAR_synthetase"/>
</dbReference>
<dbReference type="FunCoup" id="K0ZBG8">
    <property type="interactions" value="193"/>
</dbReference>
<gene>
    <name evidence="11" type="primary">purC</name>
    <name evidence="13" type="ORF">HMPREF9451_00409</name>
</gene>
<evidence type="ECO:0000256" key="8">
    <source>
        <dbReference type="ARBA" id="ARBA00022840"/>
    </source>
</evidence>
<evidence type="ECO:0000256" key="3">
    <source>
        <dbReference type="ARBA" id="ARBA00012217"/>
    </source>
</evidence>
<evidence type="ECO:0000256" key="9">
    <source>
        <dbReference type="ARBA" id="ARBA00030409"/>
    </source>
</evidence>
<evidence type="ECO:0000256" key="10">
    <source>
        <dbReference type="ARBA" id="ARBA00048475"/>
    </source>
</evidence>
<dbReference type="UniPathway" id="UPA00074">
    <property type="reaction ID" value="UER00131"/>
</dbReference>
<evidence type="ECO:0000256" key="4">
    <source>
        <dbReference type="ARBA" id="ARBA00016460"/>
    </source>
</evidence>
<dbReference type="EMBL" id="ADMD01000001">
    <property type="protein sequence ID" value="EJZ84805.1"/>
    <property type="molecule type" value="Genomic_DNA"/>
</dbReference>
<organism evidence="13 14">
    <name type="scientific">Slackia piriformis YIT 12062</name>
    <dbReference type="NCBI Taxonomy" id="742818"/>
    <lineage>
        <taxon>Bacteria</taxon>
        <taxon>Bacillati</taxon>
        <taxon>Actinomycetota</taxon>
        <taxon>Coriobacteriia</taxon>
        <taxon>Eggerthellales</taxon>
        <taxon>Eggerthellaceae</taxon>
        <taxon>Slackia</taxon>
    </lineage>
</organism>
<evidence type="ECO:0000256" key="2">
    <source>
        <dbReference type="ARBA" id="ARBA00010190"/>
    </source>
</evidence>
<dbReference type="AlphaFoldDB" id="K0ZBG8"/>
<reference evidence="13 14" key="1">
    <citation type="submission" date="2012-08" db="EMBL/GenBank/DDBJ databases">
        <title>The Genome Sequence of Slackia piriformis YIT 12062.</title>
        <authorList>
            <consortium name="The Broad Institute Genome Sequencing Platform"/>
            <person name="Earl A."/>
            <person name="Ward D."/>
            <person name="Feldgarden M."/>
            <person name="Gevers D."/>
            <person name="Morotomi M."/>
            <person name="Walker B."/>
            <person name="Young S.K."/>
            <person name="Zeng Q."/>
            <person name="Gargeya S."/>
            <person name="Fitzgerald M."/>
            <person name="Haas B."/>
            <person name="Abouelleil A."/>
            <person name="Alvarado L."/>
            <person name="Arachchi H.M."/>
            <person name="Berlin A.M."/>
            <person name="Chapman S.B."/>
            <person name="Goldberg J."/>
            <person name="Griggs A."/>
            <person name="Gujja S."/>
            <person name="Hansen M."/>
            <person name="Howarth C."/>
            <person name="Imamovic A."/>
            <person name="Larimer J."/>
            <person name="McCowen C."/>
            <person name="Montmayeur A."/>
            <person name="Murphy C."/>
            <person name="Neiman D."/>
            <person name="Pearson M."/>
            <person name="Priest M."/>
            <person name="Roberts A."/>
            <person name="Saif S."/>
            <person name="Shea T."/>
            <person name="Sisk P."/>
            <person name="Sykes S."/>
            <person name="Wortman J."/>
            <person name="Nusbaum C."/>
            <person name="Birren B."/>
        </authorList>
    </citation>
    <scope>NUCLEOTIDE SEQUENCE [LARGE SCALE GENOMIC DNA]</scope>
    <source>
        <strain evidence="13 14">YIT 12062</strain>
    </source>
</reference>
<keyword evidence="7 11" id="KW-0658">Purine biosynthesis</keyword>
<comment type="similarity">
    <text evidence="2 11">Belongs to the SAICAR synthetase family.</text>
</comment>
<accession>K0ZBG8</accession>
<evidence type="ECO:0000256" key="11">
    <source>
        <dbReference type="HAMAP-Rule" id="MF_00137"/>
    </source>
</evidence>
<evidence type="ECO:0000313" key="14">
    <source>
        <dbReference type="Proteomes" id="UP000006069"/>
    </source>
</evidence>
<dbReference type="FunFam" id="3.30.470.20:FF:000006">
    <property type="entry name" value="Phosphoribosylaminoimidazole-succinocarboxamide synthase"/>
    <property type="match status" value="1"/>
</dbReference>
<sequence>MMKTPAKKEMLYEGKAKKVWTTDAPDELVIEYKDDATALNGKRKETIEGKGLLNNRISNRIFAFLNDQGIPTHFVNEIDERNAVVRHAEMIPLEVVVRNIAAGSFSKRLGMTEGQPLSRPAIEFHLKDDELDDPMVSGHDALALELVDESELDRIVELALEIDKALSGFFLEHKLTLVDFKLEFGRFKDSIILADEVSPDTCRIWDAASGEKLDKDRFRRNLGNVKEAYEEVARRLGL</sequence>
<name>K0ZBG8_9ACTN</name>
<proteinExistence type="inferred from homology"/>
<dbReference type="InterPro" id="IPR033934">
    <property type="entry name" value="SAICAR_synt_PurC"/>
</dbReference>
<evidence type="ECO:0000256" key="1">
    <source>
        <dbReference type="ARBA" id="ARBA00004672"/>
    </source>
</evidence>
<dbReference type="PATRIC" id="fig|742818.3.peg.455"/>
<dbReference type="Gene3D" id="3.30.200.20">
    <property type="entry name" value="Phosphorylase Kinase, domain 1"/>
    <property type="match status" value="1"/>
</dbReference>
<dbReference type="PANTHER" id="PTHR43599:SF3">
    <property type="entry name" value="SI:DKEY-6E2.2"/>
    <property type="match status" value="1"/>
</dbReference>
<dbReference type="Gene3D" id="3.30.470.20">
    <property type="entry name" value="ATP-grasp fold, B domain"/>
    <property type="match status" value="1"/>
</dbReference>
<dbReference type="PROSITE" id="PS01058">
    <property type="entry name" value="SAICAR_SYNTHETASE_2"/>
    <property type="match status" value="1"/>
</dbReference>
<dbReference type="InterPro" id="IPR028923">
    <property type="entry name" value="SAICAR_synt/ADE2_N"/>
</dbReference>
<keyword evidence="6 11" id="KW-0547">Nucleotide-binding</keyword>
<dbReference type="SUPFAM" id="SSF56104">
    <property type="entry name" value="SAICAR synthase-like"/>
    <property type="match status" value="1"/>
</dbReference>
<dbReference type="InterPro" id="IPR001636">
    <property type="entry name" value="SAICAR_synth"/>
</dbReference>
<dbReference type="InParanoid" id="K0ZBG8"/>
<comment type="caution">
    <text evidence="13">The sequence shown here is derived from an EMBL/GenBank/DDBJ whole genome shotgun (WGS) entry which is preliminary data.</text>
</comment>
<dbReference type="PANTHER" id="PTHR43599">
    <property type="entry name" value="MULTIFUNCTIONAL PROTEIN ADE2"/>
    <property type="match status" value="1"/>
</dbReference>
<evidence type="ECO:0000256" key="7">
    <source>
        <dbReference type="ARBA" id="ARBA00022755"/>
    </source>
</evidence>
<keyword evidence="8 11" id="KW-0067">ATP-binding</keyword>
<evidence type="ECO:0000256" key="6">
    <source>
        <dbReference type="ARBA" id="ARBA00022741"/>
    </source>
</evidence>
<dbReference type="GO" id="GO:0004639">
    <property type="term" value="F:phosphoribosylaminoimidazolesuccinocarboxamide synthase activity"/>
    <property type="evidence" value="ECO:0007669"/>
    <property type="project" value="UniProtKB-UniRule"/>
</dbReference>